<keyword evidence="8" id="KW-1185">Reference proteome</keyword>
<dbReference type="GO" id="GO:0046872">
    <property type="term" value="F:metal ion binding"/>
    <property type="evidence" value="ECO:0007669"/>
    <property type="project" value="UniProtKB-KW"/>
</dbReference>
<keyword evidence="5" id="KW-0862">Zinc</keyword>
<evidence type="ECO:0000313" key="8">
    <source>
        <dbReference type="Proteomes" id="UP000292507"/>
    </source>
</evidence>
<evidence type="ECO:0000256" key="4">
    <source>
        <dbReference type="ARBA" id="ARBA00022801"/>
    </source>
</evidence>
<dbReference type="InterPro" id="IPR036866">
    <property type="entry name" value="RibonucZ/Hydroxyglut_hydro"/>
</dbReference>
<evidence type="ECO:0000256" key="5">
    <source>
        <dbReference type="ARBA" id="ARBA00022833"/>
    </source>
</evidence>
<dbReference type="Pfam" id="PF00753">
    <property type="entry name" value="Lactamase_B"/>
    <property type="match status" value="1"/>
</dbReference>
<gene>
    <name evidence="7" type="ORF">BKA19_2064</name>
</gene>
<dbReference type="Proteomes" id="UP000292507">
    <property type="component" value="Unassembled WGS sequence"/>
</dbReference>
<keyword evidence="3" id="KW-0479">Metal-binding</keyword>
<protein>
    <submittedName>
        <fullName evidence="7">Glyoxylase-like metal-dependent hydrolase (Beta-lactamase superfamily II)</fullName>
    </submittedName>
</protein>
<accession>A0A4Q7Y8K5</accession>
<evidence type="ECO:0000256" key="3">
    <source>
        <dbReference type="ARBA" id="ARBA00022723"/>
    </source>
</evidence>
<feature type="domain" description="Metallo-beta-lactamase" evidence="6">
    <location>
        <begin position="53"/>
        <end position="255"/>
    </location>
</feature>
<dbReference type="EMBL" id="SHKV01000001">
    <property type="protein sequence ID" value="RZU32369.1"/>
    <property type="molecule type" value="Genomic_DNA"/>
</dbReference>
<comment type="cofactor">
    <cofactor evidence="1">
        <name>Zn(2+)</name>
        <dbReference type="ChEBI" id="CHEBI:29105"/>
    </cofactor>
</comment>
<dbReference type="InterPro" id="IPR051013">
    <property type="entry name" value="MBL_superfamily_lactonases"/>
</dbReference>
<dbReference type="PANTHER" id="PTHR42978:SF7">
    <property type="entry name" value="METALLO-HYDROLASE RV2300C-RELATED"/>
    <property type="match status" value="1"/>
</dbReference>
<keyword evidence="4 7" id="KW-0378">Hydrolase</keyword>
<evidence type="ECO:0000259" key="6">
    <source>
        <dbReference type="SMART" id="SM00849"/>
    </source>
</evidence>
<dbReference type="InterPro" id="IPR001279">
    <property type="entry name" value="Metallo-B-lactamas"/>
</dbReference>
<name>A0A4Q7Y8K5_9ACTN</name>
<proteinExistence type="inferred from homology"/>
<dbReference type="SMART" id="SM00849">
    <property type="entry name" value="Lactamase_B"/>
    <property type="match status" value="1"/>
</dbReference>
<comment type="similarity">
    <text evidence="2">Belongs to the metallo-beta-lactamase superfamily.</text>
</comment>
<organism evidence="7 8">
    <name type="scientific">Blastococcus saxobsidens</name>
    <dbReference type="NCBI Taxonomy" id="138336"/>
    <lineage>
        <taxon>Bacteria</taxon>
        <taxon>Bacillati</taxon>
        <taxon>Actinomycetota</taxon>
        <taxon>Actinomycetes</taxon>
        <taxon>Geodermatophilales</taxon>
        <taxon>Geodermatophilaceae</taxon>
        <taxon>Blastococcus</taxon>
    </lineage>
</organism>
<dbReference type="GO" id="GO:0016787">
    <property type="term" value="F:hydrolase activity"/>
    <property type="evidence" value="ECO:0007669"/>
    <property type="project" value="UniProtKB-KW"/>
</dbReference>
<evidence type="ECO:0000313" key="7">
    <source>
        <dbReference type="EMBL" id="RZU32369.1"/>
    </source>
</evidence>
<sequence length="282" mass="30068">MTGGGEAVGMSAAEPDDVYEVVVVRHGTRRARRSEVFLNHAQYGEPDADFTVDYYLWVLRSRTTTVLVDTGFGRGPAEARGRTVLVDPADAYRRLGVDTAAPHVLVVTHAHYDHIGNVELFPAATVVVSGAEVDFWTSPMAAKPLIGHFTEADEVAALTRADTEGRLRRFTGSVEVAPGVVVTEVGGHTPGQAMVTVRTAAGTVLLTSDAVHFTEELERDMPFIAVTDLPALYRGLQTVRDLLASGAVDHLLTGHDPGVLDRLEPVSPELAGVAGVLGRLPS</sequence>
<dbReference type="SUPFAM" id="SSF56281">
    <property type="entry name" value="Metallo-hydrolase/oxidoreductase"/>
    <property type="match status" value="1"/>
</dbReference>
<reference evidence="7 8" key="1">
    <citation type="submission" date="2019-02" db="EMBL/GenBank/DDBJ databases">
        <title>Sequencing the genomes of 1000 actinobacteria strains.</title>
        <authorList>
            <person name="Klenk H.-P."/>
        </authorList>
    </citation>
    <scope>NUCLEOTIDE SEQUENCE [LARGE SCALE GENOMIC DNA]</scope>
    <source>
        <strain evidence="7 8">DSM 44509</strain>
    </source>
</reference>
<comment type="caution">
    <text evidence="7">The sequence shown here is derived from an EMBL/GenBank/DDBJ whole genome shotgun (WGS) entry which is preliminary data.</text>
</comment>
<evidence type="ECO:0000256" key="2">
    <source>
        <dbReference type="ARBA" id="ARBA00007749"/>
    </source>
</evidence>
<dbReference type="AlphaFoldDB" id="A0A4Q7Y8K5"/>
<dbReference type="CDD" id="cd07729">
    <property type="entry name" value="AHL_lactonase_MBL-fold"/>
    <property type="match status" value="1"/>
</dbReference>
<dbReference type="PANTHER" id="PTHR42978">
    <property type="entry name" value="QUORUM-QUENCHING LACTONASE YTNP-RELATED-RELATED"/>
    <property type="match status" value="1"/>
</dbReference>
<dbReference type="Gene3D" id="3.60.15.10">
    <property type="entry name" value="Ribonuclease Z/Hydroxyacylglutathione hydrolase-like"/>
    <property type="match status" value="1"/>
</dbReference>
<evidence type="ECO:0000256" key="1">
    <source>
        <dbReference type="ARBA" id="ARBA00001947"/>
    </source>
</evidence>